<accession>A0ABD2N6T4</accession>
<evidence type="ECO:0000313" key="3">
    <source>
        <dbReference type="Proteomes" id="UP001516400"/>
    </source>
</evidence>
<comment type="caution">
    <text evidence="2">The sequence shown here is derived from an EMBL/GenBank/DDBJ whole genome shotgun (WGS) entry which is preliminary data.</text>
</comment>
<keyword evidence="3" id="KW-1185">Reference proteome</keyword>
<feature type="region of interest" description="Disordered" evidence="1">
    <location>
        <begin position="74"/>
        <end position="299"/>
    </location>
</feature>
<feature type="compositionally biased region" description="Basic and acidic residues" evidence="1">
    <location>
        <begin position="88"/>
        <end position="127"/>
    </location>
</feature>
<name>A0ABD2N6T4_9CUCU</name>
<feature type="compositionally biased region" description="Basic residues" evidence="1">
    <location>
        <begin position="253"/>
        <end position="282"/>
    </location>
</feature>
<evidence type="ECO:0000256" key="1">
    <source>
        <dbReference type="SAM" id="MobiDB-lite"/>
    </source>
</evidence>
<feature type="compositionally biased region" description="Basic residues" evidence="1">
    <location>
        <begin position="143"/>
        <end position="158"/>
    </location>
</feature>
<feature type="compositionally biased region" description="Basic residues" evidence="1">
    <location>
        <begin position="290"/>
        <end position="299"/>
    </location>
</feature>
<gene>
    <name evidence="2" type="ORF">HHI36_015551</name>
</gene>
<dbReference type="EMBL" id="JABFTP020000062">
    <property type="protein sequence ID" value="KAL3274137.1"/>
    <property type="molecule type" value="Genomic_DNA"/>
</dbReference>
<sequence length="439" mass="51317">MSGLSRCKNFLRNLDIEQLKKIKVRIKRENIPEPDYFQPIYRGLDDPKSLVVHFRREAVRGIFDREDIVVNQEFSSEENSSKLRSRSRSCDSRNNSRDEKFVRGESISRDKKYEDSTHKSRGNERSYRSRSRGKYRTELSRYKRDRSRSHSPRKRSSSSHRTAYKGVSYNSGRRSRSTSLSPVPIKKPGLYIPPKSDYLRYEKRRSQKSQSPGPSYSGTHKDKVYSSKSPSRYKCSTSSHSKHKSPEPDYSHRRSKSPGRSRTPHRRSRSPTKRLHRSRSPRRSKDYRSRRSRSGSRHRDRNLEDIDYYGNVNISPFIFEDGQYWIPAGPVPPSGFIPRGYLPPPLLYPRGFHPPMLMPRMPMRMMQPNRQRQFRPKIQPAATNTATTIVTEKIQNKDEKNEEKGSTINKLDVQQVEKHAEKEPEGVVITEMTSEGSFF</sequence>
<feature type="compositionally biased region" description="Polar residues" evidence="1">
    <location>
        <begin position="208"/>
        <end position="218"/>
    </location>
</feature>
<dbReference type="AlphaFoldDB" id="A0ABD2N6T4"/>
<proteinExistence type="predicted"/>
<feature type="compositionally biased region" description="Polar residues" evidence="1">
    <location>
        <begin position="168"/>
        <end position="181"/>
    </location>
</feature>
<protein>
    <submittedName>
        <fullName evidence="2">Uncharacterized protein</fullName>
    </submittedName>
</protein>
<dbReference type="Proteomes" id="UP001516400">
    <property type="component" value="Unassembled WGS sequence"/>
</dbReference>
<reference evidence="2 3" key="1">
    <citation type="journal article" date="2021" name="BMC Biol.">
        <title>Horizontally acquired antibacterial genes associated with adaptive radiation of ladybird beetles.</title>
        <authorList>
            <person name="Li H.S."/>
            <person name="Tang X.F."/>
            <person name="Huang Y.H."/>
            <person name="Xu Z.Y."/>
            <person name="Chen M.L."/>
            <person name="Du X.Y."/>
            <person name="Qiu B.Y."/>
            <person name="Chen P.T."/>
            <person name="Zhang W."/>
            <person name="Slipinski A."/>
            <person name="Escalona H.E."/>
            <person name="Waterhouse R.M."/>
            <person name="Zwick A."/>
            <person name="Pang H."/>
        </authorList>
    </citation>
    <scope>NUCLEOTIDE SEQUENCE [LARGE SCALE GENOMIC DNA]</scope>
    <source>
        <strain evidence="2">SYSU2018</strain>
    </source>
</reference>
<evidence type="ECO:0000313" key="2">
    <source>
        <dbReference type="EMBL" id="KAL3274137.1"/>
    </source>
</evidence>
<organism evidence="2 3">
    <name type="scientific">Cryptolaemus montrouzieri</name>
    <dbReference type="NCBI Taxonomy" id="559131"/>
    <lineage>
        <taxon>Eukaryota</taxon>
        <taxon>Metazoa</taxon>
        <taxon>Ecdysozoa</taxon>
        <taxon>Arthropoda</taxon>
        <taxon>Hexapoda</taxon>
        <taxon>Insecta</taxon>
        <taxon>Pterygota</taxon>
        <taxon>Neoptera</taxon>
        <taxon>Endopterygota</taxon>
        <taxon>Coleoptera</taxon>
        <taxon>Polyphaga</taxon>
        <taxon>Cucujiformia</taxon>
        <taxon>Coccinelloidea</taxon>
        <taxon>Coccinellidae</taxon>
        <taxon>Scymninae</taxon>
        <taxon>Scymnini</taxon>
        <taxon>Cryptolaemus</taxon>
    </lineage>
</organism>